<dbReference type="RefSeq" id="WP_302929227.1">
    <property type="nucleotide sequence ID" value="NZ_JAJEPW010000032.1"/>
</dbReference>
<comment type="caution">
    <text evidence="2">The sequence shown here is derived from an EMBL/GenBank/DDBJ whole genome shotgun (WGS) entry which is preliminary data.</text>
</comment>
<evidence type="ECO:0000256" key="1">
    <source>
        <dbReference type="SAM" id="SignalP"/>
    </source>
</evidence>
<feature type="chain" id="PRO_5041962611" evidence="1">
    <location>
        <begin position="22"/>
        <end position="56"/>
    </location>
</feature>
<feature type="signal peptide" evidence="1">
    <location>
        <begin position="1"/>
        <end position="21"/>
    </location>
</feature>
<dbReference type="EMBL" id="JAJEPW010000032">
    <property type="protein sequence ID" value="MCC2129996.1"/>
    <property type="molecule type" value="Genomic_DNA"/>
</dbReference>
<evidence type="ECO:0000313" key="2">
    <source>
        <dbReference type="EMBL" id="MCC2129996.1"/>
    </source>
</evidence>
<proteinExistence type="predicted"/>
<evidence type="ECO:0000313" key="3">
    <source>
        <dbReference type="Proteomes" id="UP001199319"/>
    </source>
</evidence>
<gene>
    <name evidence="2" type="ORF">LKD37_10815</name>
</gene>
<organism evidence="2 3">
    <name type="scientific">Brotocaccenecus cirricatena</name>
    <dbReference type="NCBI Taxonomy" id="3064195"/>
    <lineage>
        <taxon>Bacteria</taxon>
        <taxon>Bacillati</taxon>
        <taxon>Bacillota</taxon>
        <taxon>Clostridia</taxon>
        <taxon>Eubacteriales</taxon>
        <taxon>Oscillospiraceae</taxon>
        <taxon>Brotocaccenecus</taxon>
    </lineage>
</organism>
<name>A0AAE3DFU4_9FIRM</name>
<accession>A0AAE3DFU4</accession>
<dbReference type="PROSITE" id="PS51257">
    <property type="entry name" value="PROKAR_LIPOPROTEIN"/>
    <property type="match status" value="1"/>
</dbReference>
<dbReference type="AlphaFoldDB" id="A0AAE3DFU4"/>
<sequence>MKKFLSALLAAVLLLSATACAAHEPVLSNAVVQANQNQEAVIYRQSDLEELFKSLS</sequence>
<keyword evidence="1" id="KW-0732">Signal</keyword>
<protein>
    <submittedName>
        <fullName evidence="2">Uncharacterized protein</fullName>
    </submittedName>
</protein>
<keyword evidence="3" id="KW-1185">Reference proteome</keyword>
<dbReference type="Proteomes" id="UP001199319">
    <property type="component" value="Unassembled WGS sequence"/>
</dbReference>
<reference evidence="2" key="1">
    <citation type="submission" date="2021-10" db="EMBL/GenBank/DDBJ databases">
        <title>Anaerobic single-cell dispensing facilitates the cultivation of human gut bacteria.</title>
        <authorList>
            <person name="Afrizal A."/>
        </authorList>
    </citation>
    <scope>NUCLEOTIDE SEQUENCE</scope>
    <source>
        <strain evidence="2">CLA-AA-H272</strain>
    </source>
</reference>